<feature type="region of interest" description="Disordered" evidence="1">
    <location>
        <begin position="494"/>
        <end position="527"/>
    </location>
</feature>
<dbReference type="EMBL" id="JAWWNJ010000058">
    <property type="protein sequence ID" value="KAK7013929.1"/>
    <property type="molecule type" value="Genomic_DNA"/>
</dbReference>
<feature type="compositionally biased region" description="Acidic residues" evidence="1">
    <location>
        <begin position="246"/>
        <end position="269"/>
    </location>
</feature>
<feature type="compositionally biased region" description="Low complexity" evidence="1">
    <location>
        <begin position="338"/>
        <end position="365"/>
    </location>
</feature>
<protein>
    <submittedName>
        <fullName evidence="2">Uncharacterized protein</fullName>
    </submittedName>
</protein>
<organism evidence="2 3">
    <name type="scientific">Favolaschia claudopus</name>
    <dbReference type="NCBI Taxonomy" id="2862362"/>
    <lineage>
        <taxon>Eukaryota</taxon>
        <taxon>Fungi</taxon>
        <taxon>Dikarya</taxon>
        <taxon>Basidiomycota</taxon>
        <taxon>Agaricomycotina</taxon>
        <taxon>Agaricomycetes</taxon>
        <taxon>Agaricomycetidae</taxon>
        <taxon>Agaricales</taxon>
        <taxon>Marasmiineae</taxon>
        <taxon>Mycenaceae</taxon>
        <taxon>Favolaschia</taxon>
    </lineage>
</organism>
<gene>
    <name evidence="2" type="ORF">R3P38DRAFT_3206499</name>
</gene>
<name>A0AAW0ALZ3_9AGAR</name>
<keyword evidence="3" id="KW-1185">Reference proteome</keyword>
<comment type="caution">
    <text evidence="2">The sequence shown here is derived from an EMBL/GenBank/DDBJ whole genome shotgun (WGS) entry which is preliminary data.</text>
</comment>
<dbReference type="Proteomes" id="UP001362999">
    <property type="component" value="Unassembled WGS sequence"/>
</dbReference>
<evidence type="ECO:0000313" key="3">
    <source>
        <dbReference type="Proteomes" id="UP001362999"/>
    </source>
</evidence>
<sequence>MDWTRFEISEYHRQSNGQYNSPSFSGFETFSMGLSDRSSHQSRSNQSRSLLSTTSQDGTMQQQIFTFQNQNNALRERIIELEVEVRIHQSFLSSDAIMIRYWAASLLFHKHRLPVHTLPTSGAPLPAIVILKEEEYKEAKFWQSTKWNLYVKKQKGRTPPSSERLKTIRRLTSSFFFEFQQENNLPETWTKASLTVKHRFRAIIESAVPELRLCADQWKTEKLASVTYSSWCGTHAKGKKIKVESDAEQDLDMDEDDEDEDDDSGDDEKSDVAQNSGGQAPKRKPTSTLQQNPPLKKIKTSESNSKGKKKDTAKRLANPLLGKTPRMRLRLLPTAIPSSSVSDAASTSTSTGEAQASQSSPDSPSLAVTPASCPSATPQLLRLTRLQLHPPLCLAATLLNHIPYCLPEPLNIPHITSPPVQVFPPPPPLDHLPPPQQTSSILPAPPVHAAPAPIRVPVPVHTVLPPAPHPAIPTPRPVIPASNPVLPPPRPVLPTPSRTPQEAQIMGPPANANAGQHSAIKKPRAWNPPATSTTATFYVSRVGMCKYKFKQDNQQATLETFTAYYSNLSKEEKAYWKKKELEAQVNKVDGGSLFLAASTYTYSE</sequence>
<accession>A0AAW0ALZ3</accession>
<evidence type="ECO:0000256" key="1">
    <source>
        <dbReference type="SAM" id="MobiDB-lite"/>
    </source>
</evidence>
<evidence type="ECO:0000313" key="2">
    <source>
        <dbReference type="EMBL" id="KAK7013929.1"/>
    </source>
</evidence>
<dbReference type="AlphaFoldDB" id="A0AAW0ALZ3"/>
<feature type="region of interest" description="Disordered" evidence="1">
    <location>
        <begin position="239"/>
        <end position="373"/>
    </location>
</feature>
<reference evidence="2 3" key="1">
    <citation type="journal article" date="2024" name="J Genomics">
        <title>Draft genome sequencing and assembly of Favolaschia claudopus CIRM-BRFM 2984 isolated from oak limbs.</title>
        <authorList>
            <person name="Navarro D."/>
            <person name="Drula E."/>
            <person name="Chaduli D."/>
            <person name="Cazenave R."/>
            <person name="Ahrendt S."/>
            <person name="Wang J."/>
            <person name="Lipzen A."/>
            <person name="Daum C."/>
            <person name="Barry K."/>
            <person name="Grigoriev I.V."/>
            <person name="Favel A."/>
            <person name="Rosso M.N."/>
            <person name="Martin F."/>
        </authorList>
    </citation>
    <scope>NUCLEOTIDE SEQUENCE [LARGE SCALE GENOMIC DNA]</scope>
    <source>
        <strain evidence="2 3">CIRM-BRFM 2984</strain>
    </source>
</reference>
<proteinExistence type="predicted"/>